<dbReference type="InterPro" id="IPR018253">
    <property type="entry name" value="DnaJ_domain_CS"/>
</dbReference>
<comment type="caution">
    <text evidence="4">The sequence shown here is derived from an EMBL/GenBank/DDBJ whole genome shotgun (WGS) entry which is preliminary data.</text>
</comment>
<organism evidence="4 5">
    <name type="scientific">Arthrobotrys musiformis</name>
    <dbReference type="NCBI Taxonomy" id="47236"/>
    <lineage>
        <taxon>Eukaryota</taxon>
        <taxon>Fungi</taxon>
        <taxon>Dikarya</taxon>
        <taxon>Ascomycota</taxon>
        <taxon>Pezizomycotina</taxon>
        <taxon>Orbiliomycetes</taxon>
        <taxon>Orbiliales</taxon>
        <taxon>Orbiliaceae</taxon>
        <taxon>Arthrobotrys</taxon>
    </lineage>
</organism>
<reference evidence="4 5" key="1">
    <citation type="submission" date="2023-08" db="EMBL/GenBank/DDBJ databases">
        <authorList>
            <person name="Palmer J.M."/>
        </authorList>
    </citation>
    <scope>NUCLEOTIDE SEQUENCE [LARGE SCALE GENOMIC DNA]</scope>
    <source>
        <strain evidence="4 5">TWF481</strain>
    </source>
</reference>
<feature type="compositionally biased region" description="Basic and acidic residues" evidence="2">
    <location>
        <begin position="451"/>
        <end position="467"/>
    </location>
</feature>
<dbReference type="Proteomes" id="UP001370758">
    <property type="component" value="Unassembled WGS sequence"/>
</dbReference>
<dbReference type="AlphaFoldDB" id="A0AAV9W8A7"/>
<protein>
    <recommendedName>
        <fullName evidence="3">J domain-containing protein</fullName>
    </recommendedName>
</protein>
<feature type="compositionally biased region" description="Polar residues" evidence="2">
    <location>
        <begin position="275"/>
        <end position="301"/>
    </location>
</feature>
<name>A0AAV9W8A7_9PEZI</name>
<feature type="compositionally biased region" description="Polar residues" evidence="2">
    <location>
        <begin position="309"/>
        <end position="322"/>
    </location>
</feature>
<dbReference type="SMART" id="SM00271">
    <property type="entry name" value="DnaJ"/>
    <property type="match status" value="1"/>
</dbReference>
<dbReference type="GO" id="GO:0005737">
    <property type="term" value="C:cytoplasm"/>
    <property type="evidence" value="ECO:0007669"/>
    <property type="project" value="TreeGrafter"/>
</dbReference>
<dbReference type="PANTHER" id="PTHR43096:SF58">
    <property type="entry name" value="CHAPERONE DNAJ-DOMAIN SUPERFAMILY PROTEIN"/>
    <property type="match status" value="1"/>
</dbReference>
<dbReference type="InterPro" id="IPR001623">
    <property type="entry name" value="DnaJ_domain"/>
</dbReference>
<dbReference type="PROSITE" id="PS50076">
    <property type="entry name" value="DNAJ_2"/>
    <property type="match status" value="1"/>
</dbReference>
<dbReference type="PRINTS" id="PR00625">
    <property type="entry name" value="JDOMAIN"/>
</dbReference>
<dbReference type="Gene3D" id="1.10.287.110">
    <property type="entry name" value="DnaJ domain"/>
    <property type="match status" value="1"/>
</dbReference>
<feature type="compositionally biased region" description="Pro residues" evidence="2">
    <location>
        <begin position="70"/>
        <end position="82"/>
    </location>
</feature>
<evidence type="ECO:0000256" key="2">
    <source>
        <dbReference type="SAM" id="MobiDB-lite"/>
    </source>
</evidence>
<dbReference type="Pfam" id="PF00226">
    <property type="entry name" value="DnaJ"/>
    <property type="match status" value="1"/>
</dbReference>
<dbReference type="PANTHER" id="PTHR43096">
    <property type="entry name" value="DNAJ HOMOLOG 1, MITOCHONDRIAL-RELATED"/>
    <property type="match status" value="1"/>
</dbReference>
<sequence>MKNHYELLGIPAAATQDEVKQAYKRAALKTHPDKNRGSEHANEAFKEVQAAYECLSDPTKRTEYDRIHKPAPPPPPSKPQAPPARNTPAGNNPDGNPSAGGPSSSRPSATNNSNGTSGTSSSKPSATNNPNSKSTGSASSSKPSATGNTPTGGPSASKPSTGNTSRGKPFSFAGSAPRSKPSTTSNASASGPSTSRQFTGNNPSSKPFTSSNPFSGSPPTGKQYTGNNPSSKPSTTTDPPDGRPPPSRPFARNSYTREHNTARRWAWEYPKRNASGGTSYSKPSTSNASGGKPSTTSNPYPSFSKHYTGRTSAGTSGNYSEKPSTDGEPPDSDPFAPHDGPRAGKPFAGNPYGRKQQSTDNPPPSPGPGDTPKPSPPQKPFVPSGGPYARKHPYNSSYSYIYHDHGKQSTRNPPPPRRPGDTPEPSPPQNPLSSEDEIPDRAPNDSTNRPTPEDIRQAALAEKWKDHNLQRPIMEKNKMLYQASQRKIEDLEIEISNIRKEMEEREREFKQRCKPVWVGLRRHVYVPPKEELEKHKKMDRESEDRIFHLDTCLEEEEIELDKIGSYRQQWVAWGRQEAIRKRELSSPRYMYRDRRRRGST</sequence>
<dbReference type="InterPro" id="IPR036869">
    <property type="entry name" value="J_dom_sf"/>
</dbReference>
<evidence type="ECO:0000313" key="4">
    <source>
        <dbReference type="EMBL" id="KAK6503465.1"/>
    </source>
</evidence>
<feature type="compositionally biased region" description="Polar residues" evidence="2">
    <location>
        <begin position="148"/>
        <end position="166"/>
    </location>
</feature>
<accession>A0AAV9W8A7</accession>
<feature type="compositionally biased region" description="Polar residues" evidence="2">
    <location>
        <begin position="180"/>
        <end position="224"/>
    </location>
</feature>
<feature type="compositionally biased region" description="Pro residues" evidence="2">
    <location>
        <begin position="361"/>
        <end position="380"/>
    </location>
</feature>
<dbReference type="GO" id="GO:0051082">
    <property type="term" value="F:unfolded protein binding"/>
    <property type="evidence" value="ECO:0007669"/>
    <property type="project" value="TreeGrafter"/>
</dbReference>
<proteinExistence type="predicted"/>
<feature type="domain" description="J" evidence="3">
    <location>
        <begin position="3"/>
        <end position="68"/>
    </location>
</feature>
<feature type="compositionally biased region" description="Low complexity" evidence="2">
    <location>
        <begin position="225"/>
        <end position="239"/>
    </location>
</feature>
<dbReference type="SUPFAM" id="SSF46565">
    <property type="entry name" value="Chaperone J-domain"/>
    <property type="match status" value="1"/>
</dbReference>
<dbReference type="CDD" id="cd06257">
    <property type="entry name" value="DnaJ"/>
    <property type="match status" value="1"/>
</dbReference>
<feature type="compositionally biased region" description="Low complexity" evidence="2">
    <location>
        <begin position="88"/>
        <end position="147"/>
    </location>
</feature>
<evidence type="ECO:0000259" key="3">
    <source>
        <dbReference type="PROSITE" id="PS50076"/>
    </source>
</evidence>
<keyword evidence="5" id="KW-1185">Reference proteome</keyword>
<feature type="compositionally biased region" description="Basic and acidic residues" evidence="2">
    <location>
        <begin position="58"/>
        <end position="68"/>
    </location>
</feature>
<gene>
    <name evidence="4" type="ORF">TWF481_008481</name>
</gene>
<feature type="coiled-coil region" evidence="1">
    <location>
        <begin position="474"/>
        <end position="508"/>
    </location>
</feature>
<feature type="compositionally biased region" description="Pro residues" evidence="2">
    <location>
        <begin position="412"/>
        <end position="430"/>
    </location>
</feature>
<dbReference type="GO" id="GO:0042026">
    <property type="term" value="P:protein refolding"/>
    <property type="evidence" value="ECO:0007669"/>
    <property type="project" value="TreeGrafter"/>
</dbReference>
<dbReference type="EMBL" id="JAVHJL010000005">
    <property type="protein sequence ID" value="KAK6503465.1"/>
    <property type="molecule type" value="Genomic_DNA"/>
</dbReference>
<keyword evidence="1" id="KW-0175">Coiled coil</keyword>
<dbReference type="PROSITE" id="PS00636">
    <property type="entry name" value="DNAJ_1"/>
    <property type="match status" value="1"/>
</dbReference>
<feature type="compositionally biased region" description="Basic and acidic residues" evidence="2">
    <location>
        <begin position="255"/>
        <end position="271"/>
    </location>
</feature>
<evidence type="ECO:0000313" key="5">
    <source>
        <dbReference type="Proteomes" id="UP001370758"/>
    </source>
</evidence>
<feature type="region of interest" description="Disordered" evidence="2">
    <location>
        <begin position="50"/>
        <end position="467"/>
    </location>
</feature>
<evidence type="ECO:0000256" key="1">
    <source>
        <dbReference type="SAM" id="Coils"/>
    </source>
</evidence>